<name>A0AAV4QGC3_9ARAC</name>
<evidence type="ECO:0000313" key="2">
    <source>
        <dbReference type="Proteomes" id="UP001054837"/>
    </source>
</evidence>
<comment type="caution">
    <text evidence="1">The sequence shown here is derived from an EMBL/GenBank/DDBJ whole genome shotgun (WGS) entry which is preliminary data.</text>
</comment>
<organism evidence="1 2">
    <name type="scientific">Caerostris darwini</name>
    <dbReference type="NCBI Taxonomy" id="1538125"/>
    <lineage>
        <taxon>Eukaryota</taxon>
        <taxon>Metazoa</taxon>
        <taxon>Ecdysozoa</taxon>
        <taxon>Arthropoda</taxon>
        <taxon>Chelicerata</taxon>
        <taxon>Arachnida</taxon>
        <taxon>Araneae</taxon>
        <taxon>Araneomorphae</taxon>
        <taxon>Entelegynae</taxon>
        <taxon>Araneoidea</taxon>
        <taxon>Araneidae</taxon>
        <taxon>Caerostris</taxon>
    </lineage>
</organism>
<dbReference type="EMBL" id="BPLQ01004584">
    <property type="protein sequence ID" value="GIY09113.1"/>
    <property type="molecule type" value="Genomic_DNA"/>
</dbReference>
<accession>A0AAV4QGC3</accession>
<keyword evidence="2" id="KW-1185">Reference proteome</keyword>
<sequence length="87" mass="9805">MKPVVPKARGVSQLAIRVFTRFRMSLEEVTLTISRTKVIVVPVECHDEKHFCSISWTGFHSEEHLTSSHVDSSRVGVECDTRVLHGS</sequence>
<protein>
    <submittedName>
        <fullName evidence="1">Uncharacterized protein</fullName>
    </submittedName>
</protein>
<gene>
    <name evidence="1" type="ORF">CDAR_534851</name>
</gene>
<proteinExistence type="predicted"/>
<evidence type="ECO:0000313" key="1">
    <source>
        <dbReference type="EMBL" id="GIY09113.1"/>
    </source>
</evidence>
<reference evidence="1 2" key="1">
    <citation type="submission" date="2021-06" db="EMBL/GenBank/DDBJ databases">
        <title>Caerostris darwini draft genome.</title>
        <authorList>
            <person name="Kono N."/>
            <person name="Arakawa K."/>
        </authorList>
    </citation>
    <scope>NUCLEOTIDE SEQUENCE [LARGE SCALE GENOMIC DNA]</scope>
</reference>
<dbReference type="Proteomes" id="UP001054837">
    <property type="component" value="Unassembled WGS sequence"/>
</dbReference>
<dbReference type="AlphaFoldDB" id="A0AAV4QGC3"/>